<comment type="subcellular location">
    <subcellularLocation>
        <location evidence="2">Cell membrane</location>
        <topology evidence="2">Multi-pass membrane protein</topology>
    </subcellularLocation>
</comment>
<evidence type="ECO:0000256" key="11">
    <source>
        <dbReference type="ARBA" id="ARBA00022989"/>
    </source>
</evidence>
<keyword evidence="6" id="KW-0808">Transferase</keyword>
<evidence type="ECO:0000256" key="4">
    <source>
        <dbReference type="ARBA" id="ARBA00022475"/>
    </source>
</evidence>
<dbReference type="PANTHER" id="PTHR45528">
    <property type="entry name" value="SENSOR HISTIDINE KINASE CPXA"/>
    <property type="match status" value="1"/>
</dbReference>
<keyword evidence="13 14" id="KW-0472">Membrane</keyword>
<dbReference type="SMART" id="SM00388">
    <property type="entry name" value="HisKA"/>
    <property type="match status" value="1"/>
</dbReference>
<comment type="catalytic activity">
    <reaction evidence="1">
        <text>ATP + protein L-histidine = ADP + protein N-phospho-L-histidine.</text>
        <dbReference type="EC" id="2.7.13.3"/>
    </reaction>
</comment>
<evidence type="ECO:0000256" key="5">
    <source>
        <dbReference type="ARBA" id="ARBA00022553"/>
    </source>
</evidence>
<dbReference type="PROSITE" id="PS50109">
    <property type="entry name" value="HIS_KIN"/>
    <property type="match status" value="1"/>
</dbReference>
<evidence type="ECO:0000256" key="14">
    <source>
        <dbReference type="SAM" id="Phobius"/>
    </source>
</evidence>
<reference evidence="17 18" key="1">
    <citation type="submission" date="2020-01" db="EMBL/GenBank/DDBJ databases">
        <title>A novel Bacillus sp. from Pasinler.</title>
        <authorList>
            <person name="Adiguzel A."/>
            <person name="Ay H."/>
            <person name="Baltaci M.O."/>
        </authorList>
    </citation>
    <scope>NUCLEOTIDE SEQUENCE [LARGE SCALE GENOMIC DNA]</scope>
    <source>
        <strain evidence="17 18">P1</strain>
    </source>
</reference>
<dbReference type="InterPro" id="IPR050398">
    <property type="entry name" value="HssS/ArlS-like"/>
</dbReference>
<dbReference type="InterPro" id="IPR005467">
    <property type="entry name" value="His_kinase_dom"/>
</dbReference>
<dbReference type="Pfam" id="PF02518">
    <property type="entry name" value="HATPase_c"/>
    <property type="match status" value="1"/>
</dbReference>
<evidence type="ECO:0000259" key="16">
    <source>
        <dbReference type="PROSITE" id="PS50885"/>
    </source>
</evidence>
<keyword evidence="4" id="KW-1003">Cell membrane</keyword>
<dbReference type="SUPFAM" id="SSF158472">
    <property type="entry name" value="HAMP domain-like"/>
    <property type="match status" value="1"/>
</dbReference>
<evidence type="ECO:0000313" key="17">
    <source>
        <dbReference type="EMBL" id="NCU17298.1"/>
    </source>
</evidence>
<comment type="caution">
    <text evidence="17">The sequence shown here is derived from an EMBL/GenBank/DDBJ whole genome shotgun (WGS) entry which is preliminary data.</text>
</comment>
<feature type="transmembrane region" description="Helical" evidence="14">
    <location>
        <begin position="12"/>
        <end position="34"/>
    </location>
</feature>
<protein>
    <recommendedName>
        <fullName evidence="3">histidine kinase</fullName>
        <ecNumber evidence="3">2.7.13.3</ecNumber>
    </recommendedName>
</protein>
<feature type="transmembrane region" description="Helical" evidence="14">
    <location>
        <begin position="156"/>
        <end position="176"/>
    </location>
</feature>
<dbReference type="SMART" id="SM00304">
    <property type="entry name" value="HAMP"/>
    <property type="match status" value="1"/>
</dbReference>
<dbReference type="Proteomes" id="UP000743899">
    <property type="component" value="Unassembled WGS sequence"/>
</dbReference>
<dbReference type="Gene3D" id="6.10.340.10">
    <property type="match status" value="1"/>
</dbReference>
<evidence type="ECO:0000256" key="10">
    <source>
        <dbReference type="ARBA" id="ARBA00022840"/>
    </source>
</evidence>
<dbReference type="CDD" id="cd00082">
    <property type="entry name" value="HisKA"/>
    <property type="match status" value="1"/>
</dbReference>
<organism evidence="17 18">
    <name type="scientific">Pallidibacillus pasinlerensis</name>
    <dbReference type="NCBI Taxonomy" id="2703818"/>
    <lineage>
        <taxon>Bacteria</taxon>
        <taxon>Bacillati</taxon>
        <taxon>Bacillota</taxon>
        <taxon>Bacilli</taxon>
        <taxon>Bacillales</taxon>
        <taxon>Bacillaceae</taxon>
        <taxon>Pallidibacillus</taxon>
    </lineage>
</organism>
<evidence type="ECO:0000256" key="2">
    <source>
        <dbReference type="ARBA" id="ARBA00004651"/>
    </source>
</evidence>
<accession>A0ABX0A1K2</accession>
<dbReference type="RefSeq" id="WP_161920132.1">
    <property type="nucleotide sequence ID" value="NZ_JAACYS010000018.1"/>
</dbReference>
<keyword evidence="5" id="KW-0597">Phosphoprotein</keyword>
<dbReference type="InterPro" id="IPR003661">
    <property type="entry name" value="HisK_dim/P_dom"/>
</dbReference>
<dbReference type="SUPFAM" id="SSF47384">
    <property type="entry name" value="Homodimeric domain of signal transducing histidine kinase"/>
    <property type="match status" value="1"/>
</dbReference>
<evidence type="ECO:0000256" key="3">
    <source>
        <dbReference type="ARBA" id="ARBA00012438"/>
    </source>
</evidence>
<sequence length="447" mass="52323">MKFFKSLQAKYMLIVITALFFVYILFLATSIAVFNINGHEELETAKIEREWHREANAIENPSMITELFEHWTNRYPDASMFWINEKGRLTAHHNLKEDYPPIWDASYTAKFIKERYDNDPFTVIAFVGEEQKHGFLVYEIPRDKLEQDYVETNSQFLSISVPLGIILFIFVSYLFFRKIRKRLVNLQDAMEIRDNDGLPIAIPVKKEDEIGSLEHAFNHMVAELRKSRKREQEEEQLRKELIANLSHDIRTPLTKIRAHSYTLQKETLSEQAQESIKNMNESINKMDTLIENLMSYTLLHANKFEFKSEDVDVVRLLRTSIASWYPLFEKNGFEIDVQLEQFKEKEWNIDPIWMERIFDNLFQNVIRHAADGKYIGLRTESTDEYDALIIADRGKGMNASSTEKGAGIGLAIVDMMIKTMNLDWKIDSTNNGTTIKILRYKSFEKAV</sequence>
<keyword evidence="11 14" id="KW-1133">Transmembrane helix</keyword>
<keyword evidence="10" id="KW-0067">ATP-binding</keyword>
<keyword evidence="9" id="KW-0418">Kinase</keyword>
<dbReference type="Gene3D" id="3.30.565.10">
    <property type="entry name" value="Histidine kinase-like ATPase, C-terminal domain"/>
    <property type="match status" value="1"/>
</dbReference>
<gene>
    <name evidence="17" type="ORF">GW534_05865</name>
</gene>
<dbReference type="EC" id="2.7.13.3" evidence="3"/>
<dbReference type="InterPro" id="IPR036097">
    <property type="entry name" value="HisK_dim/P_sf"/>
</dbReference>
<dbReference type="SUPFAM" id="SSF55874">
    <property type="entry name" value="ATPase domain of HSP90 chaperone/DNA topoisomerase II/histidine kinase"/>
    <property type="match status" value="1"/>
</dbReference>
<name>A0ABX0A1K2_9BACI</name>
<dbReference type="EMBL" id="JAACYS010000018">
    <property type="protein sequence ID" value="NCU17298.1"/>
    <property type="molecule type" value="Genomic_DNA"/>
</dbReference>
<dbReference type="Pfam" id="PF00672">
    <property type="entry name" value="HAMP"/>
    <property type="match status" value="1"/>
</dbReference>
<evidence type="ECO:0000256" key="13">
    <source>
        <dbReference type="ARBA" id="ARBA00023136"/>
    </source>
</evidence>
<evidence type="ECO:0000256" key="7">
    <source>
        <dbReference type="ARBA" id="ARBA00022692"/>
    </source>
</evidence>
<dbReference type="PANTHER" id="PTHR45528:SF1">
    <property type="entry name" value="SENSOR HISTIDINE KINASE CPXA"/>
    <property type="match status" value="1"/>
</dbReference>
<evidence type="ECO:0000256" key="6">
    <source>
        <dbReference type="ARBA" id="ARBA00022679"/>
    </source>
</evidence>
<dbReference type="InterPro" id="IPR003660">
    <property type="entry name" value="HAMP_dom"/>
</dbReference>
<evidence type="ECO:0000256" key="1">
    <source>
        <dbReference type="ARBA" id="ARBA00000085"/>
    </source>
</evidence>
<evidence type="ECO:0000256" key="9">
    <source>
        <dbReference type="ARBA" id="ARBA00022777"/>
    </source>
</evidence>
<evidence type="ECO:0000256" key="12">
    <source>
        <dbReference type="ARBA" id="ARBA00023012"/>
    </source>
</evidence>
<keyword evidence="12" id="KW-0902">Two-component regulatory system</keyword>
<dbReference type="InterPro" id="IPR036890">
    <property type="entry name" value="HATPase_C_sf"/>
</dbReference>
<dbReference type="PROSITE" id="PS50885">
    <property type="entry name" value="HAMP"/>
    <property type="match status" value="1"/>
</dbReference>
<feature type="domain" description="HAMP" evidence="16">
    <location>
        <begin position="177"/>
        <end position="229"/>
    </location>
</feature>
<proteinExistence type="predicted"/>
<evidence type="ECO:0000259" key="15">
    <source>
        <dbReference type="PROSITE" id="PS50109"/>
    </source>
</evidence>
<evidence type="ECO:0000256" key="8">
    <source>
        <dbReference type="ARBA" id="ARBA00022741"/>
    </source>
</evidence>
<dbReference type="SMART" id="SM00387">
    <property type="entry name" value="HATPase_c"/>
    <property type="match status" value="1"/>
</dbReference>
<keyword evidence="18" id="KW-1185">Reference proteome</keyword>
<feature type="domain" description="Histidine kinase" evidence="15">
    <location>
        <begin position="244"/>
        <end position="437"/>
    </location>
</feature>
<dbReference type="CDD" id="cd06225">
    <property type="entry name" value="HAMP"/>
    <property type="match status" value="1"/>
</dbReference>
<keyword evidence="7 14" id="KW-0812">Transmembrane</keyword>
<dbReference type="InterPro" id="IPR003594">
    <property type="entry name" value="HATPase_dom"/>
</dbReference>
<dbReference type="Pfam" id="PF00512">
    <property type="entry name" value="HisKA"/>
    <property type="match status" value="1"/>
</dbReference>
<dbReference type="Gene3D" id="1.10.287.130">
    <property type="match status" value="1"/>
</dbReference>
<keyword evidence="8" id="KW-0547">Nucleotide-binding</keyword>
<evidence type="ECO:0000313" key="18">
    <source>
        <dbReference type="Proteomes" id="UP000743899"/>
    </source>
</evidence>